<organism evidence="9 10">
    <name type="scientific">Sodalis ligni</name>
    <dbReference type="NCBI Taxonomy" id="2697027"/>
    <lineage>
        <taxon>Bacteria</taxon>
        <taxon>Pseudomonadati</taxon>
        <taxon>Pseudomonadota</taxon>
        <taxon>Gammaproteobacteria</taxon>
        <taxon>Enterobacterales</taxon>
        <taxon>Bruguierivoracaceae</taxon>
        <taxon>Sodalis</taxon>
    </lineage>
</organism>
<keyword evidence="5 7" id="KW-1133">Transmembrane helix</keyword>
<feature type="transmembrane region" description="Helical" evidence="7">
    <location>
        <begin position="6"/>
        <end position="26"/>
    </location>
</feature>
<keyword evidence="6 7" id="KW-0472">Membrane</keyword>
<comment type="caution">
    <text evidence="9">The sequence shown here is derived from an EMBL/GenBank/DDBJ whole genome shotgun (WGS) entry which is preliminary data.</text>
</comment>
<dbReference type="PANTHER" id="PTHR30353:SF15">
    <property type="entry name" value="INNER MEMBRANE PROTEIN YABI"/>
    <property type="match status" value="1"/>
</dbReference>
<feature type="transmembrane region" description="Helical" evidence="7">
    <location>
        <begin position="60"/>
        <end position="81"/>
    </location>
</feature>
<feature type="transmembrane region" description="Helical" evidence="7">
    <location>
        <begin position="218"/>
        <end position="237"/>
    </location>
</feature>
<comment type="similarity">
    <text evidence="2 7">Belongs to the DedA family.</text>
</comment>
<dbReference type="InterPro" id="IPR032816">
    <property type="entry name" value="VTT_dom"/>
</dbReference>
<keyword evidence="10" id="KW-1185">Reference proteome</keyword>
<evidence type="ECO:0000256" key="1">
    <source>
        <dbReference type="ARBA" id="ARBA00004651"/>
    </source>
</evidence>
<feature type="transmembrane region" description="Helical" evidence="7">
    <location>
        <begin position="179"/>
        <end position="198"/>
    </location>
</feature>
<feature type="domain" description="VTT" evidence="8">
    <location>
        <begin position="36"/>
        <end position="159"/>
    </location>
</feature>
<evidence type="ECO:0000256" key="2">
    <source>
        <dbReference type="ARBA" id="ARBA00010792"/>
    </source>
</evidence>
<dbReference type="Pfam" id="PF09335">
    <property type="entry name" value="VTT_dom"/>
    <property type="match status" value="1"/>
</dbReference>
<evidence type="ECO:0000256" key="4">
    <source>
        <dbReference type="ARBA" id="ARBA00022692"/>
    </source>
</evidence>
<feature type="transmembrane region" description="Helical" evidence="7">
    <location>
        <begin position="140"/>
        <end position="167"/>
    </location>
</feature>
<sequence length="255" mass="28044">MDAFLQHLTTISLAVTLLVVALVAFLESLALVGLLLPGTVMMATLGALIGSGALGFYPAWAAGVVGCFLGDWISYFLGHGFKKPLKRWSFLKKHRTMLNKTEYALHQHSLLTVLIGRFVGPTRPLVPMVAGMLDLPPLKFALPNIIGCLTWPPAYFMPGILAGVAINIPDGQHTGGFRALLLAVALLFWLTGWLIWRWRRSHKISTRPVARLLSLRRLRWLTPLCILAMAAVAAALIRHPLMPVYAAQFCKVVSF</sequence>
<gene>
    <name evidence="9" type="ORF">EZJ58_4753</name>
</gene>
<dbReference type="AlphaFoldDB" id="A0A4R1NHK7"/>
<keyword evidence="4 7" id="KW-0812">Transmembrane</keyword>
<feature type="transmembrane region" description="Helical" evidence="7">
    <location>
        <begin position="33"/>
        <end position="54"/>
    </location>
</feature>
<evidence type="ECO:0000259" key="8">
    <source>
        <dbReference type="Pfam" id="PF09335"/>
    </source>
</evidence>
<accession>A0A4R1NHK7</accession>
<keyword evidence="3 7" id="KW-1003">Cell membrane</keyword>
<dbReference type="RefSeq" id="WP_132925935.1">
    <property type="nucleotide sequence ID" value="NZ_SJOI01000001.1"/>
</dbReference>
<dbReference type="Proteomes" id="UP000294555">
    <property type="component" value="Unassembled WGS sequence"/>
</dbReference>
<evidence type="ECO:0000256" key="6">
    <source>
        <dbReference type="ARBA" id="ARBA00023136"/>
    </source>
</evidence>
<comment type="subcellular location">
    <subcellularLocation>
        <location evidence="1 7">Cell membrane</location>
        <topology evidence="1 7">Multi-pass membrane protein</topology>
    </subcellularLocation>
</comment>
<proteinExistence type="inferred from homology"/>
<name>A0A4R1NHK7_9GAMM</name>
<evidence type="ECO:0000256" key="3">
    <source>
        <dbReference type="ARBA" id="ARBA00022475"/>
    </source>
</evidence>
<protein>
    <submittedName>
        <fullName evidence="9">Membrane protein DedA with SNARE-associated domain</fullName>
    </submittedName>
</protein>
<dbReference type="GO" id="GO:0005886">
    <property type="term" value="C:plasma membrane"/>
    <property type="evidence" value="ECO:0007669"/>
    <property type="project" value="UniProtKB-SubCell"/>
</dbReference>
<dbReference type="EMBL" id="SJOI01000001">
    <property type="protein sequence ID" value="TCL06489.1"/>
    <property type="molecule type" value="Genomic_DNA"/>
</dbReference>
<evidence type="ECO:0000256" key="7">
    <source>
        <dbReference type="RuleBase" id="RU367016"/>
    </source>
</evidence>
<dbReference type="PANTHER" id="PTHR30353">
    <property type="entry name" value="INNER MEMBRANE PROTEIN DEDA-RELATED"/>
    <property type="match status" value="1"/>
</dbReference>
<evidence type="ECO:0000256" key="5">
    <source>
        <dbReference type="ARBA" id="ARBA00022989"/>
    </source>
</evidence>
<evidence type="ECO:0000313" key="10">
    <source>
        <dbReference type="Proteomes" id="UP000294555"/>
    </source>
</evidence>
<dbReference type="InterPro" id="IPR032818">
    <property type="entry name" value="DedA-like"/>
</dbReference>
<reference evidence="9 10" key="1">
    <citation type="submission" date="2019-02" db="EMBL/GenBank/DDBJ databases">
        <title>Investigation of anaerobic lignin degradation for improved lignocellulosic biofuels.</title>
        <authorList>
            <person name="Deangelis K."/>
        </authorList>
    </citation>
    <scope>NUCLEOTIDE SEQUENCE [LARGE SCALE GENOMIC DNA]</scope>
    <source>
        <strain evidence="9 10">159R</strain>
    </source>
</reference>
<evidence type="ECO:0000313" key="9">
    <source>
        <dbReference type="EMBL" id="TCL06489.1"/>
    </source>
</evidence>
<dbReference type="OrthoDB" id="9780918at2"/>